<dbReference type="PANTHER" id="PTHR30008">
    <property type="entry name" value="EXODEOXYRIBONUCLEASE 7 LARGE SUBUNIT"/>
    <property type="match status" value="1"/>
</dbReference>
<evidence type="ECO:0000256" key="5">
    <source>
        <dbReference type="HAMAP-Rule" id="MF_00378"/>
    </source>
</evidence>
<keyword evidence="10" id="KW-1185">Reference proteome</keyword>
<evidence type="ECO:0000256" key="3">
    <source>
        <dbReference type="ARBA" id="ARBA00022801"/>
    </source>
</evidence>
<comment type="function">
    <text evidence="5">Bidirectionally degrades single-stranded DNA into large acid-insoluble oligonucleotides, which are then degraded further into small acid-soluble oligonucleotides.</text>
</comment>
<protein>
    <recommendedName>
        <fullName evidence="5">Exodeoxyribonuclease 7 large subunit</fullName>
        <ecNumber evidence="5">3.1.11.6</ecNumber>
    </recommendedName>
    <alternativeName>
        <fullName evidence="5">Exodeoxyribonuclease VII large subunit</fullName>
        <shortName evidence="5">Exonuclease VII large subunit</shortName>
    </alternativeName>
</protein>
<keyword evidence="4 5" id="KW-0269">Exonuclease</keyword>
<dbReference type="EC" id="3.1.11.6" evidence="5"/>
<dbReference type="InterPro" id="IPR003753">
    <property type="entry name" value="Exonuc_VII_L"/>
</dbReference>
<proteinExistence type="inferred from homology"/>
<comment type="caution">
    <text evidence="9">The sequence shown here is derived from an EMBL/GenBank/DDBJ whole genome shotgun (WGS) entry which is preliminary data.</text>
</comment>
<comment type="subunit">
    <text evidence="5">Heterooligomer composed of large and small subunits.</text>
</comment>
<comment type="subcellular location">
    <subcellularLocation>
        <location evidence="5 6">Cytoplasm</location>
    </subcellularLocation>
</comment>
<keyword evidence="2 5" id="KW-0540">Nuclease</keyword>
<organism evidence="9 10">
    <name type="scientific">Porphyromonas miyakawae</name>
    <dbReference type="NCBI Taxonomy" id="3137470"/>
    <lineage>
        <taxon>Bacteria</taxon>
        <taxon>Pseudomonadati</taxon>
        <taxon>Bacteroidota</taxon>
        <taxon>Bacteroidia</taxon>
        <taxon>Bacteroidales</taxon>
        <taxon>Porphyromonadaceae</taxon>
        <taxon>Porphyromonas</taxon>
    </lineage>
</organism>
<feature type="domain" description="OB-fold nucleic acid binding" evidence="8">
    <location>
        <begin position="5"/>
        <end position="113"/>
    </location>
</feature>
<reference evidence="9 10" key="1">
    <citation type="journal article" date="2025" name="Int. J. Syst. Evol. Microbiol.">
        <title>Desulfovibrio falkowii sp. nov., Porphyromonas miyakawae sp. nov., Mediterraneibacter flintii sp. nov. and Owariibacterium komagatae gen. nov., sp. nov., isolated from human faeces.</title>
        <authorList>
            <person name="Hamaguchi T."/>
            <person name="Ohara M."/>
            <person name="Hisatomi A."/>
            <person name="Sekiguchi K."/>
            <person name="Takeda J.I."/>
            <person name="Ueyama J."/>
            <person name="Ito M."/>
            <person name="Nishiwaki H."/>
            <person name="Ogi T."/>
            <person name="Hirayama M."/>
            <person name="Ohkuma M."/>
            <person name="Sakamoto M."/>
            <person name="Ohno K."/>
        </authorList>
    </citation>
    <scope>NUCLEOTIDE SEQUENCE [LARGE SCALE GENOMIC DNA]</scope>
    <source>
        <strain evidence="9 10">13CB11C</strain>
    </source>
</reference>
<dbReference type="InterPro" id="IPR025824">
    <property type="entry name" value="OB-fold_nuc-bd_dom"/>
</dbReference>
<dbReference type="Pfam" id="PF13742">
    <property type="entry name" value="tRNA_anti_2"/>
    <property type="match status" value="1"/>
</dbReference>
<evidence type="ECO:0000313" key="9">
    <source>
        <dbReference type="EMBL" id="GAB1252261.1"/>
    </source>
</evidence>
<dbReference type="InterPro" id="IPR020579">
    <property type="entry name" value="Exonuc_VII_lsu_C"/>
</dbReference>
<evidence type="ECO:0000259" key="8">
    <source>
        <dbReference type="Pfam" id="PF13742"/>
    </source>
</evidence>
<dbReference type="HAMAP" id="MF_00378">
    <property type="entry name" value="Exonuc_7_L"/>
    <property type="match status" value="1"/>
</dbReference>
<dbReference type="NCBIfam" id="TIGR00237">
    <property type="entry name" value="xseA"/>
    <property type="match status" value="1"/>
</dbReference>
<keyword evidence="1 5" id="KW-0963">Cytoplasm</keyword>
<dbReference type="Pfam" id="PF02601">
    <property type="entry name" value="Exonuc_VII_L"/>
    <property type="match status" value="1"/>
</dbReference>
<keyword evidence="3 5" id="KW-0378">Hydrolase</keyword>
<accession>A0ABQ0E3K3</accession>
<evidence type="ECO:0000256" key="1">
    <source>
        <dbReference type="ARBA" id="ARBA00022490"/>
    </source>
</evidence>
<evidence type="ECO:0000256" key="4">
    <source>
        <dbReference type="ARBA" id="ARBA00022839"/>
    </source>
</evidence>
<dbReference type="RefSeq" id="WP_411916019.1">
    <property type="nucleotide sequence ID" value="NZ_BAAFSF010000004.1"/>
</dbReference>
<comment type="catalytic activity">
    <reaction evidence="5 6">
        <text>Exonucleolytic cleavage in either 5'- to 3'- or 3'- to 5'-direction to yield nucleoside 5'-phosphates.</text>
        <dbReference type="EC" id="3.1.11.6"/>
    </reaction>
</comment>
<evidence type="ECO:0000256" key="2">
    <source>
        <dbReference type="ARBA" id="ARBA00022722"/>
    </source>
</evidence>
<gene>
    <name evidence="5" type="primary">xseA</name>
    <name evidence="9" type="ORF">Tsumi_13670</name>
</gene>
<evidence type="ECO:0000256" key="6">
    <source>
        <dbReference type="RuleBase" id="RU004355"/>
    </source>
</evidence>
<comment type="similarity">
    <text evidence="5 6">Belongs to the XseA family.</text>
</comment>
<sequence length="496" mass="55856">MVKHYSLSRFAASLEKCIEVNFSGNYWVHAETIDVKVHVATGHCYLELIEKEPDGNRIKARMRAVIWASRYSYIKQRIATEAERSFDSGLAILALIKVRFSPQYGLSLEIIDIDPAYTIGEVARRRKELADRLRTEGLIERNKQLPLPHPIKTIALITSDTAAGFGDFKEHLLRNGRSYPFAVVMFSALMQGENAEKSVIAALERIKKSNIPFDVVALVRGGGAELDLSAFDSYEIAKAIALFPLPVLTGIGHQRDTTLCDMVAGKSLKTPTAVADFLVSYRESEYLDLLAQTDRFRKEVKRAMEHHELLLQKSVQSLPMQLVARIHAEKMRLSSACQHFSYVCRSCTAAEHRYLEGSGQRFAQVLRQAIQSEQHHLEAQCLRLTLRLPLYKREREEELKRMNKALCDTLKRERLKRNQALSEVERIIGLMDPLNTLKRGYSIVTKASGEVLKSASDVQEGEVLTIRLSAGSAEAAVLRTTEEKNKKAKKSSSAVE</sequence>
<evidence type="ECO:0000313" key="10">
    <source>
        <dbReference type="Proteomes" id="UP001628220"/>
    </source>
</evidence>
<dbReference type="PANTHER" id="PTHR30008:SF0">
    <property type="entry name" value="EXODEOXYRIBONUCLEASE 7 LARGE SUBUNIT"/>
    <property type="match status" value="1"/>
</dbReference>
<feature type="domain" description="Exonuclease VII large subunit C-terminal" evidence="7">
    <location>
        <begin position="138"/>
        <end position="475"/>
    </location>
</feature>
<dbReference type="CDD" id="cd04489">
    <property type="entry name" value="ExoVII_LU_OBF"/>
    <property type="match status" value="1"/>
</dbReference>
<name>A0ABQ0E3K3_9PORP</name>
<evidence type="ECO:0000259" key="7">
    <source>
        <dbReference type="Pfam" id="PF02601"/>
    </source>
</evidence>
<dbReference type="EMBL" id="BAAFSF010000004">
    <property type="protein sequence ID" value="GAB1252261.1"/>
    <property type="molecule type" value="Genomic_DNA"/>
</dbReference>
<dbReference type="Proteomes" id="UP001628220">
    <property type="component" value="Unassembled WGS sequence"/>
</dbReference>